<sequence>MNTVIMILIAIAAILFSLIGYSFLNIYVLRKFKPNKWIVLASAIIMFACPVVINAITKTQNLIVNLVFSIIFFILTLWFFDLYKYGQNKKNVKQKEIKIKPKAKPNRAKQSNNEKKK</sequence>
<protein>
    <submittedName>
        <fullName evidence="1">Uncharacterized protein</fullName>
    </submittedName>
</protein>
<accession>A0ACB5RBY9</accession>
<dbReference type="EMBL" id="BROD01000001">
    <property type="protein sequence ID" value="GKX66772.1"/>
    <property type="molecule type" value="Genomic_DNA"/>
</dbReference>
<gene>
    <name evidence="1" type="ORF">rsdtw13_20300</name>
</gene>
<organism evidence="1 2">
    <name type="scientific">Inconstantimicrobium mannanitabidum</name>
    <dbReference type="NCBI Taxonomy" id="1604901"/>
    <lineage>
        <taxon>Bacteria</taxon>
        <taxon>Bacillati</taxon>
        <taxon>Bacillota</taxon>
        <taxon>Clostridia</taxon>
        <taxon>Eubacteriales</taxon>
        <taxon>Clostridiaceae</taxon>
        <taxon>Inconstantimicrobium</taxon>
    </lineage>
</organism>
<proteinExistence type="predicted"/>
<keyword evidence="2" id="KW-1185">Reference proteome</keyword>
<evidence type="ECO:0000313" key="2">
    <source>
        <dbReference type="Proteomes" id="UP001058074"/>
    </source>
</evidence>
<dbReference type="Proteomes" id="UP001058074">
    <property type="component" value="Unassembled WGS sequence"/>
</dbReference>
<comment type="caution">
    <text evidence="1">The sequence shown here is derived from an EMBL/GenBank/DDBJ whole genome shotgun (WGS) entry which is preliminary data.</text>
</comment>
<name>A0ACB5RBY9_9CLOT</name>
<reference evidence="1" key="1">
    <citation type="journal article" date="2025" name="Int. J. Syst. Evol. Microbiol.">
        <title>Inconstantimicrobium mannanitabidum sp. nov., a novel member of the family Clostridiaceae isolated from anoxic soil under the treatment of reductive soil disinfestation.</title>
        <authorList>
            <person name="Ueki A."/>
            <person name="Tonouchi A."/>
            <person name="Honma S."/>
            <person name="Kaku N."/>
            <person name="Ueki K."/>
        </authorList>
    </citation>
    <scope>NUCLEOTIDE SEQUENCE</scope>
    <source>
        <strain evidence="1">TW13</strain>
    </source>
</reference>
<evidence type="ECO:0000313" key="1">
    <source>
        <dbReference type="EMBL" id="GKX66772.1"/>
    </source>
</evidence>